<feature type="signal peptide" evidence="2">
    <location>
        <begin position="1"/>
        <end position="23"/>
    </location>
</feature>
<evidence type="ECO:0000256" key="2">
    <source>
        <dbReference type="SAM" id="SignalP"/>
    </source>
</evidence>
<dbReference type="RefSeq" id="WP_091236381.1">
    <property type="nucleotide sequence ID" value="NZ_FMKA01000032.1"/>
</dbReference>
<evidence type="ECO:0000259" key="3">
    <source>
        <dbReference type="Pfam" id="PF12010"/>
    </source>
</evidence>
<dbReference type="InterPro" id="IPR022627">
    <property type="entry name" value="DUF3502"/>
</dbReference>
<dbReference type="Pfam" id="PF12010">
    <property type="entry name" value="DUF3502"/>
    <property type="match status" value="1"/>
</dbReference>
<dbReference type="AlphaFoldDB" id="A0A1D3TXL7"/>
<dbReference type="STRING" id="1619234.SAMN05421730_103227"/>
<dbReference type="OrthoDB" id="7936627at2"/>
<gene>
    <name evidence="4" type="ORF">SAMN05421730_103227</name>
</gene>
<evidence type="ECO:0000313" key="5">
    <source>
        <dbReference type="Proteomes" id="UP000199315"/>
    </source>
</evidence>
<protein>
    <recommendedName>
        <fullName evidence="3">DUF3502 domain-containing protein</fullName>
    </recommendedName>
</protein>
<evidence type="ECO:0000256" key="1">
    <source>
        <dbReference type="SAM" id="Coils"/>
    </source>
</evidence>
<keyword evidence="2" id="KW-0732">Signal</keyword>
<organism evidence="4 5">
    <name type="scientific">Anaerobium acetethylicum</name>
    <dbReference type="NCBI Taxonomy" id="1619234"/>
    <lineage>
        <taxon>Bacteria</taxon>
        <taxon>Bacillati</taxon>
        <taxon>Bacillota</taxon>
        <taxon>Clostridia</taxon>
        <taxon>Lachnospirales</taxon>
        <taxon>Lachnospiraceae</taxon>
        <taxon>Anaerobium</taxon>
    </lineage>
</organism>
<dbReference type="EMBL" id="FMKA01000032">
    <property type="protein sequence ID" value="SCP99109.1"/>
    <property type="molecule type" value="Genomic_DNA"/>
</dbReference>
<keyword evidence="1" id="KW-0175">Coiled coil</keyword>
<proteinExistence type="predicted"/>
<accession>A0A1D3TXL7</accession>
<dbReference type="SUPFAM" id="SSF53850">
    <property type="entry name" value="Periplasmic binding protein-like II"/>
    <property type="match status" value="1"/>
</dbReference>
<dbReference type="Gene3D" id="3.40.190.10">
    <property type="entry name" value="Periplasmic binding protein-like II"/>
    <property type="match status" value="1"/>
</dbReference>
<dbReference type="PROSITE" id="PS51257">
    <property type="entry name" value="PROKAR_LIPOPROTEIN"/>
    <property type="match status" value="1"/>
</dbReference>
<sequence length="537" mass="61101">MKLKKTTALLWCMILLISGTTGCTRGKEAAKTDRKKESKTEIVWRVHLPISEKDKEIIPDKESWSKQIDKILEKENKNYKVEVAFFYDPDDGEPADLPLKFLKECRDKGSKTDVITVLSGRTNMADIKNSISMYSTCAENDIFLPLDEILSSTKGDKIRAVIPKTDLDYSKINNIIYGLSATQPTYMGTAYSKDILDQCNIQKEELSQNIFENEEILKKVKTITGIAPYRIYSAYFVPEVLGYWIQQPCQTLGYGPDHKFINVTETEEYKQYINKLFNWKKSGLLDTICDKENGIEGTAFATSLNMYGLDNYRTEPYEITIPTGSKEETFYIIPDTGLPYMAPYFGDNKVGISSWTKNKEYAFDFMEELLTNKELANFLQFGEEGNDYSLNGNNQVKLNKQSSNVITRHFGYQYTNPLITLPTEAMSRDKLAYASGFQEKFYGSLPKGFRFDFISLAKEIQDCNNVYKPYTTEKTGGIPNPTANQLFSLNCENVEQTIDELNRQLHSAGIDKIIEAANKQLDDWKAAKDISSVADSK</sequence>
<keyword evidence="5" id="KW-1185">Reference proteome</keyword>
<feature type="coiled-coil region" evidence="1">
    <location>
        <begin position="484"/>
        <end position="511"/>
    </location>
</feature>
<dbReference type="Proteomes" id="UP000199315">
    <property type="component" value="Unassembled WGS sequence"/>
</dbReference>
<reference evidence="4 5" key="1">
    <citation type="submission" date="2016-09" db="EMBL/GenBank/DDBJ databases">
        <authorList>
            <person name="Capua I."/>
            <person name="De Benedictis P."/>
            <person name="Joannis T."/>
            <person name="Lombin L.H."/>
            <person name="Cattoli G."/>
        </authorList>
    </citation>
    <scope>NUCLEOTIDE SEQUENCE [LARGE SCALE GENOMIC DNA]</scope>
    <source>
        <strain evidence="4 5">GluBS11</strain>
    </source>
</reference>
<feature type="domain" description="DUF3502" evidence="3">
    <location>
        <begin position="448"/>
        <end position="526"/>
    </location>
</feature>
<evidence type="ECO:0000313" key="4">
    <source>
        <dbReference type="EMBL" id="SCP99109.1"/>
    </source>
</evidence>
<name>A0A1D3TXL7_9FIRM</name>
<feature type="chain" id="PRO_5038937914" description="DUF3502 domain-containing protein" evidence="2">
    <location>
        <begin position="24"/>
        <end position="537"/>
    </location>
</feature>